<keyword evidence="3" id="KW-1185">Reference proteome</keyword>
<dbReference type="EMBL" id="MWQY01000007">
    <property type="protein sequence ID" value="ORC35888.1"/>
    <property type="molecule type" value="Genomic_DNA"/>
</dbReference>
<feature type="transmembrane region" description="Helical" evidence="1">
    <location>
        <begin position="45"/>
        <end position="65"/>
    </location>
</feature>
<sequence>MNKKTNTLLFVAAATVVNIILMFFFLVAGIVMLSLVLPRDVHPGLAQGAFILIFILAVIGSFLVYHRIMKLLASKIDLDKYFEPIFPKKKRG</sequence>
<dbReference type="AlphaFoldDB" id="A0A1Y1RZ02"/>
<evidence type="ECO:0000313" key="3">
    <source>
        <dbReference type="Proteomes" id="UP000192343"/>
    </source>
</evidence>
<keyword evidence="1" id="KW-0812">Transmembrane</keyword>
<dbReference type="Proteomes" id="UP000192343">
    <property type="component" value="Unassembled WGS sequence"/>
</dbReference>
<proteinExistence type="predicted"/>
<protein>
    <submittedName>
        <fullName evidence="2">Leader peptide processing enzyme</fullName>
    </submittedName>
</protein>
<feature type="transmembrane region" description="Helical" evidence="1">
    <location>
        <begin position="7"/>
        <end position="33"/>
    </location>
</feature>
<evidence type="ECO:0000313" key="2">
    <source>
        <dbReference type="EMBL" id="ORC35888.1"/>
    </source>
</evidence>
<comment type="caution">
    <text evidence="2">The sequence shown here is derived from an EMBL/GenBank/DDBJ whole genome shotgun (WGS) entry which is preliminary data.</text>
</comment>
<organism evidence="2 3">
    <name type="scientific">Marispirochaeta aestuarii</name>
    <dbReference type="NCBI Taxonomy" id="1963862"/>
    <lineage>
        <taxon>Bacteria</taxon>
        <taxon>Pseudomonadati</taxon>
        <taxon>Spirochaetota</taxon>
        <taxon>Spirochaetia</taxon>
        <taxon>Spirochaetales</taxon>
        <taxon>Spirochaetaceae</taxon>
        <taxon>Marispirochaeta</taxon>
    </lineage>
</organism>
<gene>
    <name evidence="2" type="ORF">B4O97_07405</name>
</gene>
<accession>A0A1Y1RZ02</accession>
<name>A0A1Y1RZ02_9SPIO</name>
<keyword evidence="1" id="KW-0472">Membrane</keyword>
<dbReference type="STRING" id="1963862.B4O97_07405"/>
<evidence type="ECO:0000256" key="1">
    <source>
        <dbReference type="SAM" id="Phobius"/>
    </source>
</evidence>
<keyword evidence="1" id="KW-1133">Transmembrane helix</keyword>
<reference evidence="2 3" key="1">
    <citation type="submission" date="2017-03" db="EMBL/GenBank/DDBJ databases">
        <title>Draft Genome sequence of Marispirochaeta sp. strain JC444.</title>
        <authorList>
            <person name="Shivani Y."/>
            <person name="Subhash Y."/>
            <person name="Sasikala C."/>
            <person name="Ramana C."/>
        </authorList>
    </citation>
    <scope>NUCLEOTIDE SEQUENCE [LARGE SCALE GENOMIC DNA]</scope>
    <source>
        <strain evidence="2 3">JC444</strain>
    </source>
</reference>
<dbReference type="OrthoDB" id="363155at2"/>
<dbReference type="RefSeq" id="WP_083049664.1">
    <property type="nucleotide sequence ID" value="NZ_CAXXQO010000003.1"/>
</dbReference>